<sequence length="93" mass="10793">MIVIGIIFYLLALVCLISLIIKRGVCCSGHRRHHRHNDTYEYEEKDKNKENLIIADTVKQNAINIQEILYIVLYATITVAKNTVVITEYILFK</sequence>
<feature type="transmembrane region" description="Helical" evidence="1">
    <location>
        <begin position="6"/>
        <end position="25"/>
    </location>
</feature>
<evidence type="ECO:0000313" key="3">
    <source>
        <dbReference type="Proteomes" id="UP000724672"/>
    </source>
</evidence>
<comment type="caution">
    <text evidence="2">The sequence shown here is derived from an EMBL/GenBank/DDBJ whole genome shotgun (WGS) entry which is preliminary data.</text>
</comment>
<dbReference type="RefSeq" id="WP_203365685.1">
    <property type="nucleotide sequence ID" value="NZ_WSFT01000021.1"/>
</dbReference>
<name>A0A942Z6N1_9FIRM</name>
<feature type="transmembrane region" description="Helical" evidence="1">
    <location>
        <begin position="68"/>
        <end position="92"/>
    </location>
</feature>
<reference evidence="2" key="1">
    <citation type="submission" date="2019-12" db="EMBL/GenBank/DDBJ databases">
        <title>Clostridiaceae gen. nov. sp. nov., isolated from sediment in Xinjiang, China.</title>
        <authorList>
            <person name="Zhang R."/>
        </authorList>
    </citation>
    <scope>NUCLEOTIDE SEQUENCE</scope>
    <source>
        <strain evidence="2">D2Q-11</strain>
    </source>
</reference>
<dbReference type="AlphaFoldDB" id="A0A942Z6N1"/>
<gene>
    <name evidence="2" type="ORF">GOQ27_04745</name>
</gene>
<dbReference type="Proteomes" id="UP000724672">
    <property type="component" value="Unassembled WGS sequence"/>
</dbReference>
<protein>
    <submittedName>
        <fullName evidence="2">Uncharacterized protein</fullName>
    </submittedName>
</protein>
<dbReference type="EMBL" id="WSFT01000021">
    <property type="protein sequence ID" value="MBS4537757.1"/>
    <property type="molecule type" value="Genomic_DNA"/>
</dbReference>
<keyword evidence="1" id="KW-0812">Transmembrane</keyword>
<accession>A0A942Z6N1</accession>
<keyword evidence="1" id="KW-0472">Membrane</keyword>
<keyword evidence="1" id="KW-1133">Transmembrane helix</keyword>
<organism evidence="2 3">
    <name type="scientific">Anaeromonas frigoriresistens</name>
    <dbReference type="NCBI Taxonomy" id="2683708"/>
    <lineage>
        <taxon>Bacteria</taxon>
        <taxon>Bacillati</taxon>
        <taxon>Bacillota</taxon>
        <taxon>Tissierellia</taxon>
        <taxon>Tissierellales</taxon>
        <taxon>Thermohalobacteraceae</taxon>
        <taxon>Anaeromonas</taxon>
    </lineage>
</organism>
<proteinExistence type="predicted"/>
<keyword evidence="3" id="KW-1185">Reference proteome</keyword>
<evidence type="ECO:0000313" key="2">
    <source>
        <dbReference type="EMBL" id="MBS4537757.1"/>
    </source>
</evidence>
<evidence type="ECO:0000256" key="1">
    <source>
        <dbReference type="SAM" id="Phobius"/>
    </source>
</evidence>